<feature type="transmembrane region" description="Helical" evidence="1">
    <location>
        <begin position="12"/>
        <end position="31"/>
    </location>
</feature>
<gene>
    <name evidence="2" type="ORF">KC660_03160</name>
</gene>
<evidence type="ECO:0000256" key="1">
    <source>
        <dbReference type="SAM" id="Phobius"/>
    </source>
</evidence>
<evidence type="ECO:0000313" key="2">
    <source>
        <dbReference type="EMBL" id="MCA9382378.1"/>
    </source>
</evidence>
<feature type="transmembrane region" description="Helical" evidence="1">
    <location>
        <begin position="103"/>
        <end position="126"/>
    </location>
</feature>
<dbReference type="AlphaFoldDB" id="A0A955RI83"/>
<sequence>MKNFNIDQIYLKLRGVFFIVSIILLLFVVISPQVFAQGGADPPELQQLEGLFVKGLALMWAFFVLDTLRFIIYYGGKYIFAWAGVMDQNTTVFQDIRDKSTRVIVSVIGVLGMPYFISLFLGIMFMGQTPSACYTFLQTAGAFTPVFQLFVKGC</sequence>
<name>A0A955RI83_9BACT</name>
<evidence type="ECO:0000313" key="3">
    <source>
        <dbReference type="Proteomes" id="UP000782843"/>
    </source>
</evidence>
<proteinExistence type="predicted"/>
<keyword evidence="1" id="KW-1133">Transmembrane helix</keyword>
<protein>
    <submittedName>
        <fullName evidence="2">Uncharacterized protein</fullName>
    </submittedName>
</protein>
<reference evidence="2" key="1">
    <citation type="submission" date="2020-04" db="EMBL/GenBank/DDBJ databases">
        <authorList>
            <person name="Zhang T."/>
        </authorList>
    </citation>
    <scope>NUCLEOTIDE SEQUENCE</scope>
    <source>
        <strain evidence="2">HKST-UBA10</strain>
    </source>
</reference>
<reference evidence="2" key="2">
    <citation type="journal article" date="2021" name="Microbiome">
        <title>Successional dynamics and alternative stable states in a saline activated sludge microbial community over 9 years.</title>
        <authorList>
            <person name="Wang Y."/>
            <person name="Ye J."/>
            <person name="Ju F."/>
            <person name="Liu L."/>
            <person name="Boyd J.A."/>
            <person name="Deng Y."/>
            <person name="Parks D.H."/>
            <person name="Jiang X."/>
            <person name="Yin X."/>
            <person name="Woodcroft B.J."/>
            <person name="Tyson G.W."/>
            <person name="Hugenholtz P."/>
            <person name="Polz M.F."/>
            <person name="Zhang T."/>
        </authorList>
    </citation>
    <scope>NUCLEOTIDE SEQUENCE</scope>
    <source>
        <strain evidence="2">HKST-UBA10</strain>
    </source>
</reference>
<dbReference type="EMBL" id="JAGQLG010000122">
    <property type="protein sequence ID" value="MCA9382378.1"/>
    <property type="molecule type" value="Genomic_DNA"/>
</dbReference>
<comment type="caution">
    <text evidence="2">The sequence shown here is derived from an EMBL/GenBank/DDBJ whole genome shotgun (WGS) entry which is preliminary data.</text>
</comment>
<organism evidence="2 3">
    <name type="scientific">Candidatus Dojkabacteria bacterium</name>
    <dbReference type="NCBI Taxonomy" id="2099670"/>
    <lineage>
        <taxon>Bacteria</taxon>
        <taxon>Candidatus Dojkabacteria</taxon>
    </lineage>
</organism>
<accession>A0A955RI83</accession>
<keyword evidence="1" id="KW-0472">Membrane</keyword>
<keyword evidence="1" id="KW-0812">Transmembrane</keyword>
<dbReference type="Proteomes" id="UP000782843">
    <property type="component" value="Unassembled WGS sequence"/>
</dbReference>
<feature type="transmembrane region" description="Helical" evidence="1">
    <location>
        <begin position="51"/>
        <end position="72"/>
    </location>
</feature>